<comment type="similarity">
    <text evidence="3">Belongs to the mitochondrion-specific ribosomal protein mL64 family.</text>
</comment>
<feature type="compositionally biased region" description="Basic and acidic residues" evidence="14">
    <location>
        <begin position="99"/>
        <end position="116"/>
    </location>
</feature>
<evidence type="ECO:0000256" key="7">
    <source>
        <dbReference type="ARBA" id="ARBA00023242"/>
    </source>
</evidence>
<accession>A0A8K1G0J3</accession>
<proteinExistence type="inferred from homology"/>
<reference evidence="15" key="1">
    <citation type="submission" date="2019-04" db="EMBL/GenBank/DDBJ databases">
        <title>Genome assembly of Zosterops borbonicus 15179.</title>
        <authorList>
            <person name="Leroy T."/>
            <person name="Anselmetti Y."/>
            <person name="Tilak M.-K."/>
            <person name="Nabholz B."/>
        </authorList>
    </citation>
    <scope>NUCLEOTIDE SEQUENCE</scope>
    <source>
        <strain evidence="15">HGM_15179</strain>
        <tissue evidence="15">Muscle</tissue>
    </source>
</reference>
<keyword evidence="5" id="KW-0175">Coiled coil</keyword>
<keyword evidence="8" id="KW-0687">Ribonucleoprotein</keyword>
<keyword evidence="16" id="KW-1185">Reference proteome</keyword>
<evidence type="ECO:0000256" key="13">
    <source>
        <dbReference type="ARBA" id="ARBA00060144"/>
    </source>
</evidence>
<evidence type="ECO:0000313" key="16">
    <source>
        <dbReference type="Proteomes" id="UP000796761"/>
    </source>
</evidence>
<keyword evidence="6" id="KW-0496">Mitochondrion</keyword>
<dbReference type="GO" id="GO:0005634">
    <property type="term" value="C:nucleus"/>
    <property type="evidence" value="ECO:0007669"/>
    <property type="project" value="UniProtKB-SubCell"/>
</dbReference>
<evidence type="ECO:0000256" key="5">
    <source>
        <dbReference type="ARBA" id="ARBA00023054"/>
    </source>
</evidence>
<protein>
    <recommendedName>
        <fullName evidence="11">Large ribosomal subunit protein mL64</fullName>
    </recommendedName>
    <alternativeName>
        <fullName evidence="10">39S ribosomal protein L59, mitochondrial</fullName>
    </alternativeName>
    <alternativeName>
        <fullName evidence="12">Growth arrest and DNA damage-inducible proteins-interacting protein 1</fullName>
    </alternativeName>
</protein>
<evidence type="ECO:0000256" key="4">
    <source>
        <dbReference type="ARBA" id="ARBA00022980"/>
    </source>
</evidence>
<evidence type="ECO:0000256" key="2">
    <source>
        <dbReference type="ARBA" id="ARBA00004173"/>
    </source>
</evidence>
<dbReference type="Pfam" id="PF10147">
    <property type="entry name" value="CR6_interact"/>
    <property type="match status" value="1"/>
</dbReference>
<evidence type="ECO:0000256" key="9">
    <source>
        <dbReference type="ARBA" id="ARBA00023306"/>
    </source>
</evidence>
<dbReference type="PANTHER" id="PTHR31761:SF1">
    <property type="entry name" value="LARGE RIBOSOMAL SUBUNIT PROTEIN ML64"/>
    <property type="match status" value="1"/>
</dbReference>
<name>A0A8K1G0J3_9PASS</name>
<feature type="compositionally biased region" description="Low complexity" evidence="14">
    <location>
        <begin position="153"/>
        <end position="175"/>
    </location>
</feature>
<feature type="region of interest" description="Disordered" evidence="14">
    <location>
        <begin position="99"/>
        <end position="254"/>
    </location>
</feature>
<dbReference type="AlphaFoldDB" id="A0A8K1G0J3"/>
<evidence type="ECO:0000256" key="8">
    <source>
        <dbReference type="ARBA" id="ARBA00023274"/>
    </source>
</evidence>
<keyword evidence="4" id="KW-0689">Ribosomal protein</keyword>
<evidence type="ECO:0000256" key="1">
    <source>
        <dbReference type="ARBA" id="ARBA00004123"/>
    </source>
</evidence>
<evidence type="ECO:0000256" key="3">
    <source>
        <dbReference type="ARBA" id="ARBA00005421"/>
    </source>
</evidence>
<evidence type="ECO:0000256" key="12">
    <source>
        <dbReference type="ARBA" id="ARBA00035485"/>
    </source>
</evidence>
<sequence>MAAPLRRALLALGPARFRLPVPVPIPVRLYRADPLRRRPGPAPVTDPDDPRAAARRFGRLGEASGVPVWRLWPSPEQLREAEEEEREWDPPLREVEAVLEQREREEERRRKERADLISRSLSSMPSRVSAWRRDREAARDRARADAARRQRLLAEAGLGAPPGAGTPARGSARAQELLEELERQRRREEKRRRRQQREEAARSALAEAEAAAAERPLPGGGAGDPSPNTENTRGSSGDPSPKPETAGGSSSDPK</sequence>
<keyword evidence="9" id="KW-0131">Cell cycle</keyword>
<keyword evidence="7" id="KW-0539">Nucleus</keyword>
<dbReference type="EMBL" id="SWJQ01001065">
    <property type="protein sequence ID" value="TRZ09463.1"/>
    <property type="molecule type" value="Genomic_DNA"/>
</dbReference>
<dbReference type="GO" id="GO:1990904">
    <property type="term" value="C:ribonucleoprotein complex"/>
    <property type="evidence" value="ECO:0007669"/>
    <property type="project" value="UniProtKB-KW"/>
</dbReference>
<dbReference type="InterPro" id="IPR043035">
    <property type="entry name" value="Ribosomal_mL64_sf"/>
</dbReference>
<feature type="compositionally biased region" description="Low complexity" evidence="14">
    <location>
        <begin position="202"/>
        <end position="215"/>
    </location>
</feature>
<dbReference type="Proteomes" id="UP000796761">
    <property type="component" value="Unassembled WGS sequence"/>
</dbReference>
<gene>
    <name evidence="15" type="ORF">HGM15179_017638</name>
</gene>
<dbReference type="Gene3D" id="6.10.280.120">
    <property type="entry name" value="Growth arrest and DNA-damage-inducible proteins-interacting protein 1"/>
    <property type="match status" value="1"/>
</dbReference>
<evidence type="ECO:0000256" key="11">
    <source>
        <dbReference type="ARBA" id="ARBA00035184"/>
    </source>
</evidence>
<evidence type="ECO:0000256" key="14">
    <source>
        <dbReference type="SAM" id="MobiDB-lite"/>
    </source>
</evidence>
<comment type="caution">
    <text evidence="15">The sequence shown here is derived from an EMBL/GenBank/DDBJ whole genome shotgun (WGS) entry which is preliminary data.</text>
</comment>
<organism evidence="15 16">
    <name type="scientific">Zosterops borbonicus</name>
    <dbReference type="NCBI Taxonomy" id="364589"/>
    <lineage>
        <taxon>Eukaryota</taxon>
        <taxon>Metazoa</taxon>
        <taxon>Chordata</taxon>
        <taxon>Craniata</taxon>
        <taxon>Vertebrata</taxon>
        <taxon>Euteleostomi</taxon>
        <taxon>Archelosauria</taxon>
        <taxon>Archosauria</taxon>
        <taxon>Dinosauria</taxon>
        <taxon>Saurischia</taxon>
        <taxon>Theropoda</taxon>
        <taxon>Coelurosauria</taxon>
        <taxon>Aves</taxon>
        <taxon>Neognathae</taxon>
        <taxon>Neoaves</taxon>
        <taxon>Telluraves</taxon>
        <taxon>Australaves</taxon>
        <taxon>Passeriformes</taxon>
        <taxon>Sylvioidea</taxon>
        <taxon>Zosteropidae</taxon>
        <taxon>Zosterops</taxon>
    </lineage>
</organism>
<evidence type="ECO:0000256" key="6">
    <source>
        <dbReference type="ARBA" id="ARBA00023128"/>
    </source>
</evidence>
<evidence type="ECO:0000256" key="10">
    <source>
        <dbReference type="ARBA" id="ARBA00030700"/>
    </source>
</evidence>
<evidence type="ECO:0000313" key="15">
    <source>
        <dbReference type="EMBL" id="TRZ09463.1"/>
    </source>
</evidence>
<dbReference type="PANTHER" id="PTHR31761">
    <property type="entry name" value="GROWTH ARREST AND DNA DAMAGE-INDUCIBLE PROTEINS-INTERACTING PROTEIN 1 GADD45GIP1"/>
    <property type="match status" value="1"/>
</dbReference>
<feature type="compositionally biased region" description="Low complexity" evidence="14">
    <location>
        <begin position="118"/>
        <end position="129"/>
    </location>
</feature>
<comment type="subcellular location">
    <subcellularLocation>
        <location evidence="2">Mitochondrion</location>
    </subcellularLocation>
    <subcellularLocation>
        <location evidence="1">Nucleus</location>
    </subcellularLocation>
</comment>
<dbReference type="OrthoDB" id="10623332at2759"/>
<dbReference type="GO" id="GO:0005739">
    <property type="term" value="C:mitochondrion"/>
    <property type="evidence" value="ECO:0007669"/>
    <property type="project" value="UniProtKB-SubCell"/>
</dbReference>
<feature type="compositionally biased region" description="Polar residues" evidence="14">
    <location>
        <begin position="226"/>
        <end position="238"/>
    </location>
</feature>
<comment type="function">
    <text evidence="13">Acts as a negative regulator of G1 to S cell cycle phase progression by inhibiting cyclin-dependent kinases. Inhibitory effects are additive with GADD45 proteins but also occur in the absence of GADD45 proteins. Acts as a repressor of the orphan nuclear receptor NR4A1 by inhibiting AB domain-mediated transcriptional activity. May be involved in the hormone-mediated regulation of NR4A1 transcriptional activity. May play a role in mitochondrial protein synthesis.</text>
</comment>
<dbReference type="GO" id="GO:0005840">
    <property type="term" value="C:ribosome"/>
    <property type="evidence" value="ECO:0007669"/>
    <property type="project" value="UniProtKB-KW"/>
</dbReference>
<feature type="compositionally biased region" description="Basic and acidic residues" evidence="14">
    <location>
        <begin position="131"/>
        <end position="148"/>
    </location>
</feature>
<dbReference type="InterPro" id="IPR018472">
    <property type="entry name" value="Ribosomal_mL64"/>
</dbReference>